<sequence length="152" mass="17401">MDIDSSLPVTRIEALKHADTISSGPGCKLIVAMNFTDGATIKIGHQTLIGAAIIIAIIFSVRNKCMPRQWIAVYVRNNDLPILIQRSIYRRPAFCADFFKGAPMFPQSFQIFTNTLRIRFPRTLGQKLVRIFHRIWGHKFIPMRLQLSAKRF</sequence>
<gene>
    <name evidence="2" type="ORF">C5615_38380</name>
</gene>
<evidence type="ECO:0000256" key="1">
    <source>
        <dbReference type="SAM" id="Phobius"/>
    </source>
</evidence>
<feature type="transmembrane region" description="Helical" evidence="1">
    <location>
        <begin position="43"/>
        <end position="61"/>
    </location>
</feature>
<comment type="caution">
    <text evidence="2">The sequence shown here is derived from an EMBL/GenBank/DDBJ whole genome shotgun (WGS) entry which is preliminary data.</text>
</comment>
<keyword evidence="1" id="KW-0812">Transmembrane</keyword>
<evidence type="ECO:0000313" key="3">
    <source>
        <dbReference type="Proteomes" id="UP000238206"/>
    </source>
</evidence>
<dbReference type="EMBL" id="PUIQ01000140">
    <property type="protein sequence ID" value="PQP06827.1"/>
    <property type="molecule type" value="Genomic_DNA"/>
</dbReference>
<name>A0A2S8HW93_BURCE</name>
<keyword evidence="1" id="KW-1133">Transmembrane helix</keyword>
<accession>A0A2S8HW93</accession>
<protein>
    <submittedName>
        <fullName evidence="2">Uncharacterized protein</fullName>
    </submittedName>
</protein>
<dbReference type="AlphaFoldDB" id="A0A2S8HW93"/>
<organism evidence="2 3">
    <name type="scientific">Burkholderia cepacia</name>
    <name type="common">Pseudomonas cepacia</name>
    <dbReference type="NCBI Taxonomy" id="292"/>
    <lineage>
        <taxon>Bacteria</taxon>
        <taxon>Pseudomonadati</taxon>
        <taxon>Pseudomonadota</taxon>
        <taxon>Betaproteobacteria</taxon>
        <taxon>Burkholderiales</taxon>
        <taxon>Burkholderiaceae</taxon>
        <taxon>Burkholderia</taxon>
        <taxon>Burkholderia cepacia complex</taxon>
    </lineage>
</organism>
<dbReference type="Proteomes" id="UP000238206">
    <property type="component" value="Unassembled WGS sequence"/>
</dbReference>
<keyword evidence="1" id="KW-0472">Membrane</keyword>
<proteinExistence type="predicted"/>
<reference evidence="2 3" key="1">
    <citation type="submission" date="2018-02" db="EMBL/GenBank/DDBJ databases">
        <title>Draft genome sequencing of Burkholderia cepacia Y14-15.</title>
        <authorList>
            <person name="Zheng B.-X."/>
        </authorList>
    </citation>
    <scope>NUCLEOTIDE SEQUENCE [LARGE SCALE GENOMIC DNA]</scope>
    <source>
        <strain evidence="2 3">Y14-15</strain>
    </source>
</reference>
<evidence type="ECO:0000313" key="2">
    <source>
        <dbReference type="EMBL" id="PQP06827.1"/>
    </source>
</evidence>